<accession>G0XS78</accession>
<proteinExistence type="predicted"/>
<dbReference type="InterPro" id="IPR036938">
    <property type="entry name" value="PAP2/HPO_sf"/>
</dbReference>
<feature type="domain" description="Phosphatidic acid phosphatase type 2/haloperoxidase" evidence="1">
    <location>
        <begin position="17"/>
        <end position="76"/>
    </location>
</feature>
<protein>
    <submittedName>
        <fullName evidence="2">Putative phosphoesterase</fullName>
    </submittedName>
</protein>
<organism evidence="2">
    <name type="scientific">Prochloron didemni P3-Solomon</name>
    <dbReference type="NCBI Taxonomy" id="910458"/>
    <lineage>
        <taxon>Bacteria</taxon>
        <taxon>Bacillati</taxon>
        <taxon>Cyanobacteriota</taxon>
        <taxon>Cyanophyceae</taxon>
        <taxon>Oscillatoriophycideae</taxon>
        <taxon>Chroococcales</taxon>
        <taxon>Prochloraceae</taxon>
        <taxon>Prochloron</taxon>
    </lineage>
</organism>
<reference evidence="2" key="1">
    <citation type="journal article" date="2011" name="PLoS ONE">
        <title>Variation in tropical reef symbiont metagenomes defined by secondary metabolism.</title>
        <authorList>
            <person name="Donia M.S."/>
            <person name="Fricke W.F."/>
            <person name="Ravel J."/>
            <person name="Schmidt E.W."/>
        </authorList>
    </citation>
    <scope>NUCLEOTIDE SEQUENCE</scope>
</reference>
<dbReference type="SUPFAM" id="SSF48317">
    <property type="entry name" value="Acid phosphatase/Vanadium-dependent haloperoxidase"/>
    <property type="match status" value="1"/>
</dbReference>
<evidence type="ECO:0000313" key="2">
    <source>
        <dbReference type="EMBL" id="AEH57246.1"/>
    </source>
</evidence>
<gene>
    <name evidence="2" type="primary">nkdJ</name>
</gene>
<dbReference type="AlphaFoldDB" id="G0XS78"/>
<dbReference type="EMBL" id="HQ407375">
    <property type="protein sequence ID" value="AEH57246.1"/>
    <property type="molecule type" value="Genomic_DNA"/>
</dbReference>
<evidence type="ECO:0000259" key="1">
    <source>
        <dbReference type="Pfam" id="PF01569"/>
    </source>
</evidence>
<dbReference type="InterPro" id="IPR000326">
    <property type="entry name" value="PAP2/HPO"/>
</dbReference>
<dbReference type="Pfam" id="PF01569">
    <property type="entry name" value="PAP2"/>
    <property type="match status" value="1"/>
</dbReference>
<name>G0XS78_PRODI</name>
<sequence length="76" mass="8594">MSLIILGSNKLFYEAALFITICFGTEGLTRAMKHFFRKPRPSQASKYLLHIRHASLSFPSGHASGSLLVYGFFHIY</sequence>